<gene>
    <name evidence="2" type="ORF">BA1DRAFT_03613</name>
</gene>
<dbReference type="AlphaFoldDB" id="A0A022PDT3"/>
<dbReference type="Proteomes" id="UP000023464">
    <property type="component" value="Unassembled WGS sequence"/>
</dbReference>
<keyword evidence="3" id="KW-1185">Reference proteome</keyword>
<dbReference type="RefSeq" id="WP_036781747.1">
    <property type="nucleotide sequence ID" value="NZ_CAWLTM010000049.1"/>
</dbReference>
<dbReference type="EMBL" id="JFGV01000066">
    <property type="protein sequence ID" value="EYU13866.1"/>
    <property type="molecule type" value="Genomic_DNA"/>
</dbReference>
<dbReference type="PATRIC" id="fig|1393736.3.peg.3687"/>
<proteinExistence type="predicted"/>
<organism evidence="2 3">
    <name type="scientific">Photorhabdus aegyptia</name>
    <dbReference type="NCBI Taxonomy" id="2805098"/>
    <lineage>
        <taxon>Bacteria</taxon>
        <taxon>Pseudomonadati</taxon>
        <taxon>Pseudomonadota</taxon>
        <taxon>Gammaproteobacteria</taxon>
        <taxon>Enterobacterales</taxon>
        <taxon>Morganellaceae</taxon>
        <taxon>Photorhabdus</taxon>
    </lineage>
</organism>
<evidence type="ECO:0000313" key="2">
    <source>
        <dbReference type="EMBL" id="EYU13866.1"/>
    </source>
</evidence>
<name>A0A022PDT3_9GAMM</name>
<sequence length="248" mass="28522">MRFGKGLVFILSSLLYSFSANADISEYTERIECNNSHNSFTIRKLKHSSDIYGLVCYQLKDITSWATDDGMKITTYVIPDTKKLVAIFTLEEDKPKNSEPKSSIRVIYVDEGGAIVKKDIITQRYTKDPRMTLSNMKIIDYEHYSKTVYFEVPAWDENNAIYAFSIPPDNNYDNVREKYITDGSLTFINVTNFSHNNNHGNDIVVKRGVIKEDGELSYGEYWVSSKGKTICELDTDLEGWKIYMLCKN</sequence>
<evidence type="ECO:0000256" key="1">
    <source>
        <dbReference type="SAM" id="SignalP"/>
    </source>
</evidence>
<protein>
    <submittedName>
        <fullName evidence="2">Uncharacterized protein</fullName>
    </submittedName>
</protein>
<feature type="chain" id="PRO_5001503323" evidence="1">
    <location>
        <begin position="23"/>
        <end position="248"/>
    </location>
</feature>
<feature type="signal peptide" evidence="1">
    <location>
        <begin position="1"/>
        <end position="22"/>
    </location>
</feature>
<accession>A0A022PDT3</accession>
<evidence type="ECO:0000313" key="3">
    <source>
        <dbReference type="Proteomes" id="UP000023464"/>
    </source>
</evidence>
<reference evidence="2 3" key="1">
    <citation type="submission" date="2014-03" db="EMBL/GenBank/DDBJ databases">
        <title>Draft Genome of Photorhabdus luminescens BA1, an Egyptian Isolate.</title>
        <authorList>
            <person name="Ghazal S."/>
            <person name="Hurst S.G.IV."/>
            <person name="Morris K."/>
            <person name="Thomas K."/>
            <person name="Tisa L.S."/>
        </authorList>
    </citation>
    <scope>NUCLEOTIDE SEQUENCE [LARGE SCALE GENOMIC DNA]</scope>
    <source>
        <strain evidence="2 3">BA1</strain>
    </source>
</reference>
<comment type="caution">
    <text evidence="2">The sequence shown here is derived from an EMBL/GenBank/DDBJ whole genome shotgun (WGS) entry which is preliminary data.</text>
</comment>
<keyword evidence="1" id="KW-0732">Signal</keyword>